<comment type="caution">
    <text evidence="3">The sequence shown here is derived from an EMBL/GenBank/DDBJ whole genome shotgun (WGS) entry which is preliminary data.</text>
</comment>
<accession>A0AAD5UAC4</accession>
<keyword evidence="4" id="KW-1185">Reference proteome</keyword>
<protein>
    <recommendedName>
        <fullName evidence="5">Alginate lyase domain-containing protein</fullName>
    </recommendedName>
</protein>
<feature type="transmembrane region" description="Helical" evidence="1">
    <location>
        <begin position="291"/>
        <end position="311"/>
    </location>
</feature>
<dbReference type="AlphaFoldDB" id="A0AAD5UAC4"/>
<organism evidence="3 4">
    <name type="scientific">Boothiomyces macroporosus</name>
    <dbReference type="NCBI Taxonomy" id="261099"/>
    <lineage>
        <taxon>Eukaryota</taxon>
        <taxon>Fungi</taxon>
        <taxon>Fungi incertae sedis</taxon>
        <taxon>Chytridiomycota</taxon>
        <taxon>Chytridiomycota incertae sedis</taxon>
        <taxon>Chytridiomycetes</taxon>
        <taxon>Rhizophydiales</taxon>
        <taxon>Terramycetaceae</taxon>
        <taxon>Boothiomyces</taxon>
    </lineage>
</organism>
<keyword evidence="1" id="KW-0472">Membrane</keyword>
<evidence type="ECO:0000256" key="2">
    <source>
        <dbReference type="SAM" id="SignalP"/>
    </source>
</evidence>
<evidence type="ECO:0000313" key="4">
    <source>
        <dbReference type="Proteomes" id="UP001210925"/>
    </source>
</evidence>
<evidence type="ECO:0000313" key="3">
    <source>
        <dbReference type="EMBL" id="KAJ3252050.1"/>
    </source>
</evidence>
<reference evidence="3" key="1">
    <citation type="submission" date="2020-05" db="EMBL/GenBank/DDBJ databases">
        <title>Phylogenomic resolution of chytrid fungi.</title>
        <authorList>
            <person name="Stajich J.E."/>
            <person name="Amses K."/>
            <person name="Simmons R."/>
            <person name="Seto K."/>
            <person name="Myers J."/>
            <person name="Bonds A."/>
            <person name="Quandt C.A."/>
            <person name="Barry K."/>
            <person name="Liu P."/>
            <person name="Grigoriev I."/>
            <person name="Longcore J.E."/>
            <person name="James T.Y."/>
        </authorList>
    </citation>
    <scope>NUCLEOTIDE SEQUENCE</scope>
    <source>
        <strain evidence="3">PLAUS21</strain>
    </source>
</reference>
<evidence type="ECO:0000256" key="1">
    <source>
        <dbReference type="SAM" id="Phobius"/>
    </source>
</evidence>
<sequence>MCQNSPLVLGWVSVSWFRVAEILKYTYPGWYNSTAEQQLVTWFESNQVETLWKATTLIDPSAAKAQYGMGNWHSTMIEGLMNYYFLKSNVTGLNYVIQYYQRMVNGSNLFPPFYAANGEECELCRDVEHANYGIGSLVQIAESFWHQGIDLYSYGPSGYSGLPGLAQVIETTAYVILNNNWPPNITSIDLGWGNCTTFLKNTFTPGGFYIGYNHYSGRLGLKLPNTQALLGLYSDTAYYFNWGLGVLTHSSTGLCDSTLGTSTISPSASPSSTGISVTTSNTTSKYSTTTMVTGIVGSIVLVSVGSIFLVLRKRYRVRQPSATHPPNLQQIKSVFVK</sequence>
<feature type="chain" id="PRO_5042165030" description="Alginate lyase domain-containing protein" evidence="2">
    <location>
        <begin position="23"/>
        <end position="337"/>
    </location>
</feature>
<evidence type="ECO:0008006" key="5">
    <source>
        <dbReference type="Google" id="ProtNLM"/>
    </source>
</evidence>
<feature type="signal peptide" evidence="2">
    <location>
        <begin position="1"/>
        <end position="22"/>
    </location>
</feature>
<keyword evidence="1" id="KW-1133">Transmembrane helix</keyword>
<dbReference type="SUPFAM" id="SSF48230">
    <property type="entry name" value="Chondroitin AC/alginate lyase"/>
    <property type="match status" value="1"/>
</dbReference>
<gene>
    <name evidence="3" type="ORF">HK103_001852</name>
</gene>
<keyword evidence="2" id="KW-0732">Signal</keyword>
<dbReference type="EMBL" id="JADGKB010000156">
    <property type="protein sequence ID" value="KAJ3252050.1"/>
    <property type="molecule type" value="Genomic_DNA"/>
</dbReference>
<name>A0AAD5UAC4_9FUNG</name>
<keyword evidence="1" id="KW-0812">Transmembrane</keyword>
<proteinExistence type="predicted"/>
<dbReference type="InterPro" id="IPR008929">
    <property type="entry name" value="Chondroitin_lyas"/>
</dbReference>
<dbReference type="Proteomes" id="UP001210925">
    <property type="component" value="Unassembled WGS sequence"/>
</dbReference>